<evidence type="ECO:0000313" key="3">
    <source>
        <dbReference type="EMBL" id="TFK26951.1"/>
    </source>
</evidence>
<dbReference type="EMBL" id="ML210169">
    <property type="protein sequence ID" value="TFK26951.1"/>
    <property type="molecule type" value="Genomic_DNA"/>
</dbReference>
<proteinExistence type="predicted"/>
<evidence type="ECO:0000256" key="2">
    <source>
        <dbReference type="SAM" id="Phobius"/>
    </source>
</evidence>
<evidence type="ECO:0000256" key="1">
    <source>
        <dbReference type="SAM" id="MobiDB-lite"/>
    </source>
</evidence>
<accession>A0A5C3LEP7</accession>
<gene>
    <name evidence="3" type="ORF">FA15DRAFT_245798</name>
</gene>
<feature type="region of interest" description="Disordered" evidence="1">
    <location>
        <begin position="430"/>
        <end position="500"/>
    </location>
</feature>
<keyword evidence="4" id="KW-1185">Reference proteome</keyword>
<keyword evidence="2" id="KW-0812">Transmembrane</keyword>
<protein>
    <recommendedName>
        <fullName evidence="5">Transmembrane protein</fullName>
    </recommendedName>
</protein>
<dbReference type="Gene3D" id="2.60.120.260">
    <property type="entry name" value="Galactose-binding domain-like"/>
    <property type="match status" value="1"/>
</dbReference>
<evidence type="ECO:0008006" key="5">
    <source>
        <dbReference type="Google" id="ProtNLM"/>
    </source>
</evidence>
<keyword evidence="2" id="KW-1133">Transmembrane helix</keyword>
<evidence type="ECO:0000313" key="4">
    <source>
        <dbReference type="Proteomes" id="UP000307440"/>
    </source>
</evidence>
<organism evidence="3 4">
    <name type="scientific">Coprinopsis marcescibilis</name>
    <name type="common">Agaric fungus</name>
    <name type="synonym">Psathyrella marcescibilis</name>
    <dbReference type="NCBI Taxonomy" id="230819"/>
    <lineage>
        <taxon>Eukaryota</taxon>
        <taxon>Fungi</taxon>
        <taxon>Dikarya</taxon>
        <taxon>Basidiomycota</taxon>
        <taxon>Agaricomycotina</taxon>
        <taxon>Agaricomycetes</taxon>
        <taxon>Agaricomycetidae</taxon>
        <taxon>Agaricales</taxon>
        <taxon>Agaricineae</taxon>
        <taxon>Psathyrellaceae</taxon>
        <taxon>Coprinopsis</taxon>
    </lineage>
</organism>
<feature type="transmembrane region" description="Helical" evidence="2">
    <location>
        <begin position="359"/>
        <end position="382"/>
    </location>
</feature>
<dbReference type="OrthoDB" id="2756615at2759"/>
<feature type="compositionally biased region" description="Polar residues" evidence="1">
    <location>
        <begin position="433"/>
        <end position="442"/>
    </location>
</feature>
<name>A0A5C3LEP7_COPMA</name>
<dbReference type="AlphaFoldDB" id="A0A5C3LEP7"/>
<reference evidence="3 4" key="1">
    <citation type="journal article" date="2019" name="Nat. Ecol. Evol.">
        <title>Megaphylogeny resolves global patterns of mushroom evolution.</title>
        <authorList>
            <person name="Varga T."/>
            <person name="Krizsan K."/>
            <person name="Foldi C."/>
            <person name="Dima B."/>
            <person name="Sanchez-Garcia M."/>
            <person name="Sanchez-Ramirez S."/>
            <person name="Szollosi G.J."/>
            <person name="Szarkandi J.G."/>
            <person name="Papp V."/>
            <person name="Albert L."/>
            <person name="Andreopoulos W."/>
            <person name="Angelini C."/>
            <person name="Antonin V."/>
            <person name="Barry K.W."/>
            <person name="Bougher N.L."/>
            <person name="Buchanan P."/>
            <person name="Buyck B."/>
            <person name="Bense V."/>
            <person name="Catcheside P."/>
            <person name="Chovatia M."/>
            <person name="Cooper J."/>
            <person name="Damon W."/>
            <person name="Desjardin D."/>
            <person name="Finy P."/>
            <person name="Geml J."/>
            <person name="Haridas S."/>
            <person name="Hughes K."/>
            <person name="Justo A."/>
            <person name="Karasinski D."/>
            <person name="Kautmanova I."/>
            <person name="Kiss B."/>
            <person name="Kocsube S."/>
            <person name="Kotiranta H."/>
            <person name="LaButti K.M."/>
            <person name="Lechner B.E."/>
            <person name="Liimatainen K."/>
            <person name="Lipzen A."/>
            <person name="Lukacs Z."/>
            <person name="Mihaltcheva S."/>
            <person name="Morgado L.N."/>
            <person name="Niskanen T."/>
            <person name="Noordeloos M.E."/>
            <person name="Ohm R.A."/>
            <person name="Ortiz-Santana B."/>
            <person name="Ovrebo C."/>
            <person name="Racz N."/>
            <person name="Riley R."/>
            <person name="Savchenko A."/>
            <person name="Shiryaev A."/>
            <person name="Soop K."/>
            <person name="Spirin V."/>
            <person name="Szebenyi C."/>
            <person name="Tomsovsky M."/>
            <person name="Tulloss R.E."/>
            <person name="Uehling J."/>
            <person name="Grigoriev I.V."/>
            <person name="Vagvolgyi C."/>
            <person name="Papp T."/>
            <person name="Martin F.M."/>
            <person name="Miettinen O."/>
            <person name="Hibbett D.S."/>
            <person name="Nagy L.G."/>
        </authorList>
    </citation>
    <scope>NUCLEOTIDE SEQUENCE [LARGE SCALE GENOMIC DNA]</scope>
    <source>
        <strain evidence="3 4">CBS 121175</strain>
    </source>
</reference>
<sequence>MATTPPLGERVLLIFDDTSPQFQWSNFSSNELSVVYPTGDDAFAMMAPRHNSTSSMWNEGNGSNPPVSPFTRMVTFMFQGTAAAFCGSFFPYDEWNAGTWRIDDGDRVSFRGVVRSDFIAAERGLGQWFTTPTLPDGDHTIEFRFQYGRGEIDYAVVTGGRSAQYDHQTTLIVDDDTPSEIFYFGQWEKQKTGFDIIGSSGRYNFPFHNATHATGTVGSGFRFRFSGTSLRIFGFTRLAEEGSFDLTYTIDNEEPETRKHRAPYVPEGLKDFLTLGNGEMDLQMIPNWLLAEYTSLEPGEHVITVELSRLEGPQMFSFDYLTYSPSFPNLASKPLYSVADLDYGQPIQQPQANKGQDKVPIIVGSVVGASAFVILLLGIAFMPRRRNRTASLLGSEEPKEKPAGTIDPFDSGLNTALRANIVYRKDNSEFDTQRLSQSSMTQVGDAEGQDDVYQTSSGDPKTRTPITTEEHPNSSRSLIENGRRSLDTYLAPPTYRSGFD</sequence>
<feature type="region of interest" description="Disordered" evidence="1">
    <location>
        <begin position="391"/>
        <end position="410"/>
    </location>
</feature>
<keyword evidence="2" id="KW-0472">Membrane</keyword>
<feature type="compositionally biased region" description="Polar residues" evidence="1">
    <location>
        <begin position="452"/>
        <end position="467"/>
    </location>
</feature>
<dbReference type="Proteomes" id="UP000307440">
    <property type="component" value="Unassembled WGS sequence"/>
</dbReference>